<keyword evidence="1" id="KW-0812">Transmembrane</keyword>
<sequence>MESGMSLAVAMIVAAGFAMIGFPFNHLQAWISWGRWKTLGLLLVYLSTVAVGGGVIGWAIGSLARTQINPNDAVKGLCYGLIGSVLLRADFRSRRKPPAELRDAVSMLTSVIEWIRQALESVMDRAIGNWAGEQSPESLEYHSFNALKGMQGKLEPRQRRTQLELHTPAIENIYSSDDKKRKDARANLMAFLRTYYVEQHLPRPTLHLWQHREA</sequence>
<feature type="transmembrane region" description="Helical" evidence="1">
    <location>
        <begin position="39"/>
        <end position="61"/>
    </location>
</feature>
<dbReference type="Proteomes" id="UP000198680">
    <property type="component" value="Unassembled WGS sequence"/>
</dbReference>
<keyword evidence="1" id="KW-0472">Membrane</keyword>
<evidence type="ECO:0000256" key="1">
    <source>
        <dbReference type="SAM" id="Phobius"/>
    </source>
</evidence>
<dbReference type="EMBL" id="FNHE01000009">
    <property type="protein sequence ID" value="SDM86937.1"/>
    <property type="molecule type" value="Genomic_DNA"/>
</dbReference>
<evidence type="ECO:0000313" key="3">
    <source>
        <dbReference type="Proteomes" id="UP000198680"/>
    </source>
</evidence>
<proteinExistence type="predicted"/>
<gene>
    <name evidence="2" type="ORF">SAMN05660642_03498</name>
</gene>
<name>A0A1G9WR88_9ACTN</name>
<accession>A0A1G9WR88</accession>
<dbReference type="AlphaFoldDB" id="A0A1G9WR88"/>
<feature type="transmembrane region" description="Helical" evidence="1">
    <location>
        <begin position="6"/>
        <end position="27"/>
    </location>
</feature>
<evidence type="ECO:0000313" key="2">
    <source>
        <dbReference type="EMBL" id="SDM86937.1"/>
    </source>
</evidence>
<keyword evidence="3" id="KW-1185">Reference proteome</keyword>
<protein>
    <submittedName>
        <fullName evidence="2">Uncharacterized protein</fullName>
    </submittedName>
</protein>
<organism evidence="2 3">
    <name type="scientific">Geodermatophilus siccatus</name>
    <dbReference type="NCBI Taxonomy" id="1137991"/>
    <lineage>
        <taxon>Bacteria</taxon>
        <taxon>Bacillati</taxon>
        <taxon>Actinomycetota</taxon>
        <taxon>Actinomycetes</taxon>
        <taxon>Geodermatophilales</taxon>
        <taxon>Geodermatophilaceae</taxon>
        <taxon>Geodermatophilus</taxon>
    </lineage>
</organism>
<keyword evidence="1" id="KW-1133">Transmembrane helix</keyword>
<reference evidence="3" key="1">
    <citation type="submission" date="2016-10" db="EMBL/GenBank/DDBJ databases">
        <authorList>
            <person name="Varghese N."/>
            <person name="Submissions S."/>
        </authorList>
    </citation>
    <scope>NUCLEOTIDE SEQUENCE [LARGE SCALE GENOMIC DNA]</scope>
    <source>
        <strain evidence="3">DSM 45419</strain>
    </source>
</reference>